<dbReference type="GO" id="GO:0046872">
    <property type="term" value="F:metal ion binding"/>
    <property type="evidence" value="ECO:0007669"/>
    <property type="project" value="UniProtKB-KW"/>
</dbReference>
<dbReference type="SUPFAM" id="SSF51905">
    <property type="entry name" value="FAD/NAD(P)-binding domain"/>
    <property type="match status" value="2"/>
</dbReference>
<proteinExistence type="inferred from homology"/>
<dbReference type="GO" id="GO:0016491">
    <property type="term" value="F:oxidoreductase activity"/>
    <property type="evidence" value="ECO:0007669"/>
    <property type="project" value="UniProtKB-KW"/>
</dbReference>
<evidence type="ECO:0000256" key="6">
    <source>
        <dbReference type="ARBA" id="ARBA00022617"/>
    </source>
</evidence>
<comment type="pathway">
    <text evidence="4">Nitrogen metabolism; nitrate reduction (assimilation).</text>
</comment>
<accession>A0A5C5UZN3</accession>
<evidence type="ECO:0000256" key="2">
    <source>
        <dbReference type="ARBA" id="ARBA00001966"/>
    </source>
</evidence>
<feature type="transmembrane region" description="Helical" evidence="11">
    <location>
        <begin position="624"/>
        <end position="645"/>
    </location>
</feature>
<keyword evidence="10" id="KW-0411">Iron-sulfur</keyword>
<comment type="similarity">
    <text evidence="5">Belongs to the nitrite and sulfite reductase 4Fe-4S domain family.</text>
</comment>
<dbReference type="GO" id="GO:0051536">
    <property type="term" value="F:iron-sulfur cluster binding"/>
    <property type="evidence" value="ECO:0007669"/>
    <property type="project" value="UniProtKB-KW"/>
</dbReference>
<dbReference type="InterPro" id="IPR041575">
    <property type="entry name" value="Rubredoxin_C"/>
</dbReference>
<dbReference type="PANTHER" id="PTHR43809">
    <property type="entry name" value="NITRITE REDUCTASE (NADH) LARGE SUBUNIT"/>
    <property type="match status" value="1"/>
</dbReference>
<evidence type="ECO:0000256" key="3">
    <source>
        <dbReference type="ARBA" id="ARBA00001974"/>
    </source>
</evidence>
<keyword evidence="7" id="KW-0479">Metal-binding</keyword>
<dbReference type="AlphaFoldDB" id="A0A5C5UZN3"/>
<feature type="domain" description="FAD/NAD(P)-binding" evidence="13">
    <location>
        <begin position="7"/>
        <end position="273"/>
    </location>
</feature>
<keyword evidence="11" id="KW-1133">Transmembrane helix</keyword>
<dbReference type="Proteomes" id="UP000316714">
    <property type="component" value="Unassembled WGS sequence"/>
</dbReference>
<dbReference type="PRINTS" id="PR00368">
    <property type="entry name" value="FADPNR"/>
</dbReference>
<evidence type="ECO:0000256" key="11">
    <source>
        <dbReference type="SAM" id="Phobius"/>
    </source>
</evidence>
<evidence type="ECO:0000256" key="8">
    <source>
        <dbReference type="ARBA" id="ARBA00023002"/>
    </source>
</evidence>
<dbReference type="InterPro" id="IPR023753">
    <property type="entry name" value="FAD/NAD-binding_dom"/>
</dbReference>
<evidence type="ECO:0000313" key="15">
    <source>
        <dbReference type="EMBL" id="TWT31080.1"/>
    </source>
</evidence>
<feature type="domain" description="NADH-rubredoxin oxidoreductase C-terminal" evidence="14">
    <location>
        <begin position="313"/>
        <end position="376"/>
    </location>
</feature>
<keyword evidence="9" id="KW-0408">Iron</keyword>
<evidence type="ECO:0000259" key="12">
    <source>
        <dbReference type="Pfam" id="PF04324"/>
    </source>
</evidence>
<dbReference type="EMBL" id="SIHJ01000004">
    <property type="protein sequence ID" value="TWT31080.1"/>
    <property type="molecule type" value="Genomic_DNA"/>
</dbReference>
<dbReference type="InterPro" id="IPR036188">
    <property type="entry name" value="FAD/NAD-bd_sf"/>
</dbReference>
<evidence type="ECO:0000256" key="5">
    <source>
        <dbReference type="ARBA" id="ARBA00010429"/>
    </source>
</evidence>
<comment type="cofactor">
    <cofactor evidence="3">
        <name>FAD</name>
        <dbReference type="ChEBI" id="CHEBI:57692"/>
    </cofactor>
</comment>
<evidence type="ECO:0000259" key="13">
    <source>
        <dbReference type="Pfam" id="PF07992"/>
    </source>
</evidence>
<evidence type="ECO:0000256" key="7">
    <source>
        <dbReference type="ARBA" id="ARBA00022723"/>
    </source>
</evidence>
<keyword evidence="8" id="KW-0560">Oxidoreductase</keyword>
<protein>
    <submittedName>
        <fullName evidence="15">Assimilatory nitrate reductase electron transfer subunit</fullName>
    </submittedName>
</protein>
<evidence type="ECO:0000259" key="14">
    <source>
        <dbReference type="Pfam" id="PF18267"/>
    </source>
</evidence>
<reference evidence="15 16" key="1">
    <citation type="submission" date="2019-02" db="EMBL/GenBank/DDBJ databases">
        <title>Deep-cultivation of Planctomycetes and their phenomic and genomic characterization uncovers novel biology.</title>
        <authorList>
            <person name="Wiegand S."/>
            <person name="Jogler M."/>
            <person name="Boedeker C."/>
            <person name="Pinto D."/>
            <person name="Vollmers J."/>
            <person name="Rivas-Marin E."/>
            <person name="Kohn T."/>
            <person name="Peeters S.H."/>
            <person name="Heuer A."/>
            <person name="Rast P."/>
            <person name="Oberbeckmann S."/>
            <person name="Bunk B."/>
            <person name="Jeske O."/>
            <person name="Meyerdierks A."/>
            <person name="Storesund J.E."/>
            <person name="Kallscheuer N."/>
            <person name="Luecker S."/>
            <person name="Lage O.M."/>
            <person name="Pohl T."/>
            <person name="Merkel B.J."/>
            <person name="Hornburger P."/>
            <person name="Mueller R.-W."/>
            <person name="Bruemmer F."/>
            <person name="Labrenz M."/>
            <person name="Spormann A.M."/>
            <person name="Op Den Camp H."/>
            <person name="Overmann J."/>
            <person name="Amann R."/>
            <person name="Jetten M.S.M."/>
            <person name="Mascher T."/>
            <person name="Medema M.H."/>
            <person name="Devos D.P."/>
            <person name="Kaster A.-K."/>
            <person name="Ovreas L."/>
            <person name="Rohde M."/>
            <person name="Galperin M.Y."/>
            <person name="Jogler C."/>
        </authorList>
    </citation>
    <scope>NUCLEOTIDE SEQUENCE [LARGE SCALE GENOMIC DNA]</scope>
    <source>
        <strain evidence="15 16">KOR34</strain>
    </source>
</reference>
<feature type="domain" description="BFD-like [2Fe-2S]-binding" evidence="12">
    <location>
        <begin position="413"/>
        <end position="454"/>
    </location>
</feature>
<evidence type="ECO:0000256" key="9">
    <source>
        <dbReference type="ARBA" id="ARBA00023004"/>
    </source>
</evidence>
<keyword evidence="11" id="KW-0472">Membrane</keyword>
<comment type="caution">
    <text evidence="15">The sequence shown here is derived from an EMBL/GenBank/DDBJ whole genome shotgun (WGS) entry which is preliminary data.</text>
</comment>
<evidence type="ECO:0000256" key="4">
    <source>
        <dbReference type="ARBA" id="ARBA00005096"/>
    </source>
</evidence>
<organism evidence="15 16">
    <name type="scientific">Posidoniimonas corsicana</name>
    <dbReference type="NCBI Taxonomy" id="1938618"/>
    <lineage>
        <taxon>Bacteria</taxon>
        <taxon>Pseudomonadati</taxon>
        <taxon>Planctomycetota</taxon>
        <taxon>Planctomycetia</taxon>
        <taxon>Pirellulales</taxon>
        <taxon>Lacipirellulaceae</taxon>
        <taxon>Posidoniimonas</taxon>
    </lineage>
</organism>
<evidence type="ECO:0000313" key="16">
    <source>
        <dbReference type="Proteomes" id="UP000316714"/>
    </source>
</evidence>
<feature type="transmembrane region" description="Helical" evidence="11">
    <location>
        <begin position="580"/>
        <end position="603"/>
    </location>
</feature>
<dbReference type="Gene3D" id="3.50.50.60">
    <property type="entry name" value="FAD/NAD(P)-binding domain"/>
    <property type="match status" value="2"/>
</dbReference>
<dbReference type="PANTHER" id="PTHR43809:SF1">
    <property type="entry name" value="NITRITE REDUCTASE (NADH) LARGE SUBUNIT"/>
    <property type="match status" value="1"/>
</dbReference>
<dbReference type="InterPro" id="IPR007419">
    <property type="entry name" value="BFD-like_2Fe2S-bd_dom"/>
</dbReference>
<keyword evidence="16" id="KW-1185">Reference proteome</keyword>
<feature type="transmembrane region" description="Helical" evidence="11">
    <location>
        <begin position="519"/>
        <end position="536"/>
    </location>
</feature>
<dbReference type="Pfam" id="PF04324">
    <property type="entry name" value="Fer2_BFD"/>
    <property type="match status" value="1"/>
</dbReference>
<dbReference type="InterPro" id="IPR041854">
    <property type="entry name" value="BFD-like_2Fe2S-bd_dom_sf"/>
</dbReference>
<sequence length="646" mass="69557">MATHALLQRLRRNGALERLDVTVIGEEPRPCYDRVNLTSCFGGVPPDDLLLSPVEWYRENGVRLRTGVRATGIDRSRRAVSTDPHGEIRYDHLVLATGSRPFVPPIDGVDLPGVFVYRTIDDIEAIRQHAGICRTAAVLGGGLLGLEAGKALYNLSLQAHVVEVAPGLMPRQLNAEAADLLREEVESLGVSVHLLRRASRLEQDGAKVVVHFARHDPLSVDMVVISAGIRPRDELARDAGLEVGERGGVAVSGALQTSDPRVWAVGECASVDNELFGLVGPCYEMAEALADNLAAMTQGNPMSARFHSGASASRLKLMGVDVSTLGKPIGEAAAASVLVRRGDGYCRTLMVERGRVVGAIGVGDWPERERLSGLIAANRRVSQRQLRRFQRTGAVWSASEGASVMEWPAAATVCSCLGVTRGDLTDALQAGAGTPEQLAESTGASTVCGSCRNLLCALCDQPEVAVGAKGRGALLGASVFAALVTPVLMAYRPSRFADTVQSAWRRVDFLWQDDVAKQVTGYTLLAISLLALLLSLRKRLTRFRLGDFNLWRGVHGVLGAGTLVGFVVHTGMSLGHNFTFALGSAFLLLNLLGAATGVAASMESRLTGRWGRSLRAWRPRLTRAHIWLFWPLPALVLFHIISVYYY</sequence>
<dbReference type="OrthoDB" id="9792592at2"/>
<comment type="cofactor">
    <cofactor evidence="2">
        <name>[4Fe-4S] cluster</name>
        <dbReference type="ChEBI" id="CHEBI:49883"/>
    </cofactor>
</comment>
<evidence type="ECO:0000256" key="1">
    <source>
        <dbReference type="ARBA" id="ARBA00001929"/>
    </source>
</evidence>
<gene>
    <name evidence="15" type="primary">nasB</name>
    <name evidence="15" type="ORF">KOR34_44540</name>
</gene>
<name>A0A5C5UZN3_9BACT</name>
<keyword evidence="6" id="KW-0349">Heme</keyword>
<dbReference type="PRINTS" id="PR00411">
    <property type="entry name" value="PNDRDTASEI"/>
</dbReference>
<comment type="cofactor">
    <cofactor evidence="1">
        <name>siroheme</name>
        <dbReference type="ChEBI" id="CHEBI:60052"/>
    </cofactor>
</comment>
<feature type="transmembrane region" description="Helical" evidence="11">
    <location>
        <begin position="548"/>
        <end position="568"/>
    </location>
</feature>
<dbReference type="Pfam" id="PF18267">
    <property type="entry name" value="Rubredoxin_C"/>
    <property type="match status" value="1"/>
</dbReference>
<dbReference type="Pfam" id="PF07992">
    <property type="entry name" value="Pyr_redox_2"/>
    <property type="match status" value="1"/>
</dbReference>
<dbReference type="Gene3D" id="1.10.10.1100">
    <property type="entry name" value="BFD-like [2Fe-2S]-binding domain"/>
    <property type="match status" value="1"/>
</dbReference>
<keyword evidence="11" id="KW-0812">Transmembrane</keyword>
<dbReference type="InterPro" id="IPR052034">
    <property type="entry name" value="NasD-like"/>
</dbReference>
<evidence type="ECO:0000256" key="10">
    <source>
        <dbReference type="ARBA" id="ARBA00023014"/>
    </source>
</evidence>